<reference evidence="2 3" key="1">
    <citation type="submission" date="2019-06" db="EMBL/GenBank/DDBJ databases">
        <title>Sequencing the genomes of 1000 actinobacteria strains.</title>
        <authorList>
            <person name="Klenk H.-P."/>
        </authorList>
    </citation>
    <scope>NUCLEOTIDE SEQUENCE [LARGE SCALE GENOMIC DNA]</scope>
    <source>
        <strain evidence="2 3">DSM 45928</strain>
    </source>
</reference>
<feature type="compositionally biased region" description="Low complexity" evidence="1">
    <location>
        <begin position="51"/>
        <end position="63"/>
    </location>
</feature>
<evidence type="ECO:0000256" key="1">
    <source>
        <dbReference type="SAM" id="MobiDB-lite"/>
    </source>
</evidence>
<feature type="region of interest" description="Disordered" evidence="1">
    <location>
        <begin position="43"/>
        <end position="63"/>
    </location>
</feature>
<protein>
    <submittedName>
        <fullName evidence="2">Uncharacterized protein</fullName>
    </submittedName>
</protein>
<evidence type="ECO:0000313" key="3">
    <source>
        <dbReference type="Proteomes" id="UP000317043"/>
    </source>
</evidence>
<proteinExistence type="predicted"/>
<sequence>MTGWHYVHDDVEAQLELVVEQHDEHEHEQVVDDVLELVLEEPAKSSLGMESTTSKVSVSSKAM</sequence>
<dbReference type="EMBL" id="VFOW01000001">
    <property type="protein sequence ID" value="TQL78785.1"/>
    <property type="molecule type" value="Genomic_DNA"/>
</dbReference>
<organism evidence="2 3">
    <name type="scientific">Stackebrandtia endophytica</name>
    <dbReference type="NCBI Taxonomy" id="1496996"/>
    <lineage>
        <taxon>Bacteria</taxon>
        <taxon>Bacillati</taxon>
        <taxon>Actinomycetota</taxon>
        <taxon>Actinomycetes</taxon>
        <taxon>Glycomycetales</taxon>
        <taxon>Glycomycetaceae</taxon>
        <taxon>Stackebrandtia</taxon>
    </lineage>
</organism>
<dbReference type="InParanoid" id="A0A543B1R3"/>
<dbReference type="Proteomes" id="UP000317043">
    <property type="component" value="Unassembled WGS sequence"/>
</dbReference>
<evidence type="ECO:0000313" key="2">
    <source>
        <dbReference type="EMBL" id="TQL78785.1"/>
    </source>
</evidence>
<keyword evidence="3" id="KW-1185">Reference proteome</keyword>
<dbReference type="RefSeq" id="WP_170183405.1">
    <property type="nucleotide sequence ID" value="NZ_JBHTGS010000003.1"/>
</dbReference>
<dbReference type="AlphaFoldDB" id="A0A543B1R3"/>
<gene>
    <name evidence="2" type="ORF">FB566_4379</name>
</gene>
<comment type="caution">
    <text evidence="2">The sequence shown here is derived from an EMBL/GenBank/DDBJ whole genome shotgun (WGS) entry which is preliminary data.</text>
</comment>
<name>A0A543B1R3_9ACTN</name>
<accession>A0A543B1R3</accession>